<name>A0ABR7EAY1_9FIRM</name>
<accession>A0ABR7EAY1</accession>
<evidence type="ECO:0000313" key="3">
    <source>
        <dbReference type="Proteomes" id="UP000606889"/>
    </source>
</evidence>
<dbReference type="Proteomes" id="UP000606889">
    <property type="component" value="Unassembled WGS sequence"/>
</dbReference>
<protein>
    <recommendedName>
        <fullName evidence="4">Resolvase HTH domain-containing protein</fullName>
    </recommendedName>
</protein>
<evidence type="ECO:0008006" key="4">
    <source>
        <dbReference type="Google" id="ProtNLM"/>
    </source>
</evidence>
<evidence type="ECO:0000313" key="2">
    <source>
        <dbReference type="EMBL" id="MBC5646946.1"/>
    </source>
</evidence>
<evidence type="ECO:0000256" key="1">
    <source>
        <dbReference type="SAM" id="MobiDB-lite"/>
    </source>
</evidence>
<keyword evidence="3" id="KW-1185">Reference proteome</keyword>
<reference evidence="2 3" key="1">
    <citation type="submission" date="2020-08" db="EMBL/GenBank/DDBJ databases">
        <title>Genome public.</title>
        <authorList>
            <person name="Liu C."/>
            <person name="Sun Q."/>
        </authorList>
    </citation>
    <scope>NUCLEOTIDE SEQUENCE [LARGE SCALE GENOMIC DNA]</scope>
    <source>
        <strain evidence="2 3">NSJ-35</strain>
    </source>
</reference>
<comment type="caution">
    <text evidence="2">The sequence shown here is derived from an EMBL/GenBank/DDBJ whole genome shotgun (WGS) entry which is preliminary data.</text>
</comment>
<feature type="region of interest" description="Disordered" evidence="1">
    <location>
        <begin position="146"/>
        <end position="170"/>
    </location>
</feature>
<organism evidence="2 3">
    <name type="scientific">Christensenella tenuis</name>
    <dbReference type="NCBI Taxonomy" id="2763033"/>
    <lineage>
        <taxon>Bacteria</taxon>
        <taxon>Bacillati</taxon>
        <taxon>Bacillota</taxon>
        <taxon>Clostridia</taxon>
        <taxon>Christensenellales</taxon>
        <taxon>Christensenellaceae</taxon>
        <taxon>Christensenella</taxon>
    </lineage>
</organism>
<gene>
    <name evidence="2" type="ORF">H8S18_01150</name>
</gene>
<proteinExistence type="predicted"/>
<dbReference type="RefSeq" id="WP_186856476.1">
    <property type="nucleotide sequence ID" value="NZ_JACOON010000001.1"/>
</dbReference>
<sequence>MNFKKEEMSVDMTDMKNYVNDTAIMLASTWQAINHIASESDRLEAIQTLLNYSFTGILQESSNSIVNMVIAQALPNVNAAQQRYDYQCGKKTSESNNSGGRPREIDYEEIMRYRACGYSYGTIGKMTGINISTLKSIVRRENISSLSSQESGCKPDGLQPLNKNNEKEKNNNKEIETNIKVEVDDAAKIERKLDFEKLACSNSLQNFDGSNSSLNDRIQSKIVSLATEYKEYGISADDIKERFGNYEDLSAEDAHMYFKKLCLFENRMRAQQTPIVPLDDSDVPF</sequence>
<dbReference type="EMBL" id="JACOON010000001">
    <property type="protein sequence ID" value="MBC5646946.1"/>
    <property type="molecule type" value="Genomic_DNA"/>
</dbReference>